<dbReference type="STRING" id="46835.A0A504YKP9"/>
<keyword evidence="3" id="KW-1185">Reference proteome</keyword>
<sequence>MAQDTKPEIPKLESVEKHLPVFWSENPSVWFVMAESYFHIWNVVKSDTKFAYVVASLPEKIAVEVSDLILHPHPAEPYEQFKSAVLKRISDSDKKRFERLLFSEELGNCKPSELLRHLKRFDNGRNLGQSVFRELFLQRLPPHVRGILSSRKTLTLEELATLADDLMELPHTSQVTTMSSNPTEETSRALCKQIETLNNNFQQLRLLLPLTSPSPYCPSPKRFSTLDTKFDHVYVGVLGPLPSCDGFTHIFTCIDHTTQWPEAIPIKDGAAATVARAFVECWISRFGVPRVVSAIKQSQFQSQPFRDLFGLLEINRSRPSVFDSCATDVVGDFHRQLKNALRPHGDAANWAERLSMVLLGIRTDLKSCVIYAPAEVVYGIELHLPDDLVQPDSFFATTDEPDYAGRLTTYMHDFITGEHW</sequence>
<dbReference type="InterPro" id="IPR001584">
    <property type="entry name" value="Integrase_cat-core"/>
</dbReference>
<dbReference type="Proteomes" id="UP000316759">
    <property type="component" value="Unassembled WGS sequence"/>
</dbReference>
<feature type="domain" description="Integrase catalytic" evidence="1">
    <location>
        <begin position="216"/>
        <end position="393"/>
    </location>
</feature>
<dbReference type="PANTHER" id="PTHR33327:SF3">
    <property type="entry name" value="RNA-DIRECTED DNA POLYMERASE"/>
    <property type="match status" value="1"/>
</dbReference>
<dbReference type="EMBL" id="SUNJ01007607">
    <property type="protein sequence ID" value="TPP61854.1"/>
    <property type="molecule type" value="Genomic_DNA"/>
</dbReference>
<evidence type="ECO:0000313" key="2">
    <source>
        <dbReference type="EMBL" id="TPP61854.1"/>
    </source>
</evidence>
<dbReference type="InterPro" id="IPR036397">
    <property type="entry name" value="RNaseH_sf"/>
</dbReference>
<proteinExistence type="predicted"/>
<dbReference type="SUPFAM" id="SSF53098">
    <property type="entry name" value="Ribonuclease H-like"/>
    <property type="match status" value="1"/>
</dbReference>
<dbReference type="InterPro" id="IPR012337">
    <property type="entry name" value="RNaseH-like_sf"/>
</dbReference>
<dbReference type="PANTHER" id="PTHR33327">
    <property type="entry name" value="ENDONUCLEASE"/>
    <property type="match status" value="1"/>
</dbReference>
<evidence type="ECO:0000259" key="1">
    <source>
        <dbReference type="PROSITE" id="PS50994"/>
    </source>
</evidence>
<dbReference type="AlphaFoldDB" id="A0A504YKP9"/>
<dbReference type="GO" id="GO:0003676">
    <property type="term" value="F:nucleic acid binding"/>
    <property type="evidence" value="ECO:0007669"/>
    <property type="project" value="InterPro"/>
</dbReference>
<reference evidence="2 3" key="1">
    <citation type="submission" date="2019-04" db="EMBL/GenBank/DDBJ databases">
        <title>Annotation for the trematode Fasciola gigantica.</title>
        <authorList>
            <person name="Choi Y.-J."/>
        </authorList>
    </citation>
    <scope>NUCLEOTIDE SEQUENCE [LARGE SCALE GENOMIC DNA]</scope>
    <source>
        <strain evidence="2">Uganda_cow_1</strain>
    </source>
</reference>
<accession>A0A504YKP9</accession>
<protein>
    <submittedName>
        <fullName evidence="2">Putative retrovirus pol polyprotein from transposon</fullName>
    </submittedName>
</protein>
<dbReference type="PROSITE" id="PS50994">
    <property type="entry name" value="INTEGRASE"/>
    <property type="match status" value="1"/>
</dbReference>
<comment type="caution">
    <text evidence="2">The sequence shown here is derived from an EMBL/GenBank/DDBJ whole genome shotgun (WGS) entry which is preliminary data.</text>
</comment>
<dbReference type="Gene3D" id="3.30.420.10">
    <property type="entry name" value="Ribonuclease H-like superfamily/Ribonuclease H"/>
    <property type="match status" value="1"/>
</dbReference>
<dbReference type="InterPro" id="IPR055469">
    <property type="entry name" value="DUF7041"/>
</dbReference>
<evidence type="ECO:0000313" key="3">
    <source>
        <dbReference type="Proteomes" id="UP000316759"/>
    </source>
</evidence>
<dbReference type="GO" id="GO:0015074">
    <property type="term" value="P:DNA integration"/>
    <property type="evidence" value="ECO:0007669"/>
    <property type="project" value="InterPro"/>
</dbReference>
<dbReference type="Pfam" id="PF23055">
    <property type="entry name" value="DUF7041"/>
    <property type="match status" value="1"/>
</dbReference>
<dbReference type="OrthoDB" id="6251906at2759"/>
<gene>
    <name evidence="2" type="ORF">FGIG_01604</name>
</gene>
<organism evidence="2 3">
    <name type="scientific">Fasciola gigantica</name>
    <name type="common">Giant liver fluke</name>
    <dbReference type="NCBI Taxonomy" id="46835"/>
    <lineage>
        <taxon>Eukaryota</taxon>
        <taxon>Metazoa</taxon>
        <taxon>Spiralia</taxon>
        <taxon>Lophotrochozoa</taxon>
        <taxon>Platyhelminthes</taxon>
        <taxon>Trematoda</taxon>
        <taxon>Digenea</taxon>
        <taxon>Plagiorchiida</taxon>
        <taxon>Echinostomata</taxon>
        <taxon>Echinostomatoidea</taxon>
        <taxon>Fasciolidae</taxon>
        <taxon>Fasciola</taxon>
    </lineage>
</organism>
<name>A0A504YKP9_FASGI</name>